<evidence type="ECO:0000256" key="17">
    <source>
        <dbReference type="PIRSR" id="PIRSR000167-2"/>
    </source>
</evidence>
<evidence type="ECO:0000256" key="16">
    <source>
        <dbReference type="PIRSR" id="PIRSR000167-1"/>
    </source>
</evidence>
<dbReference type="GO" id="GO:0046872">
    <property type="term" value="F:metal ion binding"/>
    <property type="evidence" value="ECO:0007669"/>
    <property type="project" value="UniProtKB-KW"/>
</dbReference>
<evidence type="ECO:0000256" key="4">
    <source>
        <dbReference type="ARBA" id="ARBA00011245"/>
    </source>
</evidence>
<evidence type="ECO:0000259" key="18">
    <source>
        <dbReference type="PROSITE" id="PS51918"/>
    </source>
</evidence>
<evidence type="ECO:0000256" key="15">
    <source>
        <dbReference type="PIRNR" id="PIRNR000167"/>
    </source>
</evidence>
<keyword evidence="20" id="KW-1185">Reference proteome</keyword>
<feature type="binding site" evidence="16">
    <location>
        <position position="203"/>
    </location>
    <ligand>
        <name>S-adenosyl-L-methionine</name>
        <dbReference type="ChEBI" id="CHEBI:59789"/>
        <label>2</label>
    </ligand>
</feature>
<dbReference type="InterPro" id="IPR007197">
    <property type="entry name" value="rSAM"/>
</dbReference>
<dbReference type="SMART" id="SM00729">
    <property type="entry name" value="Elp3"/>
    <property type="match status" value="1"/>
</dbReference>
<evidence type="ECO:0000256" key="10">
    <source>
        <dbReference type="ARBA" id="ARBA00023004"/>
    </source>
</evidence>
<evidence type="ECO:0000256" key="14">
    <source>
        <dbReference type="ARBA" id="ARBA00048321"/>
    </source>
</evidence>
<dbReference type="InterPro" id="IPR004558">
    <property type="entry name" value="Coprogen_oxidase_HemN"/>
</dbReference>
<evidence type="ECO:0000256" key="6">
    <source>
        <dbReference type="ARBA" id="ARBA00022490"/>
    </source>
</evidence>
<evidence type="ECO:0000256" key="7">
    <source>
        <dbReference type="ARBA" id="ARBA00022691"/>
    </source>
</evidence>
<dbReference type="UniPathway" id="UPA00251">
    <property type="reaction ID" value="UER00323"/>
</dbReference>
<comment type="cofactor">
    <cofactor evidence="15 17">
        <name>[4Fe-4S] cluster</name>
        <dbReference type="ChEBI" id="CHEBI:49883"/>
    </cofactor>
    <text evidence="15 17">Binds 1 [4Fe-4S] cluster. The cluster is coordinated with 3 cysteines and an exchangeable S-adenosyl-L-methionine.</text>
</comment>
<dbReference type="InterPro" id="IPR006638">
    <property type="entry name" value="Elp3/MiaA/NifB-like_rSAM"/>
</dbReference>
<keyword evidence="10 15" id="KW-0408">Iron</keyword>
<dbReference type="InterPro" id="IPR023404">
    <property type="entry name" value="rSAM_horseshoe"/>
</dbReference>
<proteinExistence type="inferred from homology"/>
<organism evidence="19 20">
    <name type="scientific">Rhizomicrobium palustre</name>
    <dbReference type="NCBI Taxonomy" id="189966"/>
    <lineage>
        <taxon>Bacteria</taxon>
        <taxon>Pseudomonadati</taxon>
        <taxon>Pseudomonadota</taxon>
        <taxon>Alphaproteobacteria</taxon>
        <taxon>Micropepsales</taxon>
        <taxon>Micropepsaceae</taxon>
        <taxon>Rhizomicrobium</taxon>
    </lineage>
</organism>
<evidence type="ECO:0000313" key="19">
    <source>
        <dbReference type="EMBL" id="NIK87042.1"/>
    </source>
</evidence>
<accession>A0A846MVB8</accession>
<feature type="binding site" evidence="16">
    <location>
        <begin position="62"/>
        <end position="64"/>
    </location>
    <ligand>
        <name>S-adenosyl-L-methionine</name>
        <dbReference type="ChEBI" id="CHEBI:59789"/>
        <label>2</label>
    </ligand>
</feature>
<dbReference type="EMBL" id="JAASRM010000001">
    <property type="protein sequence ID" value="NIK87042.1"/>
    <property type="molecule type" value="Genomic_DNA"/>
</dbReference>
<dbReference type="Gene3D" id="1.10.10.920">
    <property type="match status" value="1"/>
</dbReference>
<dbReference type="Proteomes" id="UP000570514">
    <property type="component" value="Unassembled WGS sequence"/>
</dbReference>
<comment type="similarity">
    <text evidence="3 15">Belongs to the anaerobic coproporphyrinogen-III oxidase family.</text>
</comment>
<evidence type="ECO:0000256" key="8">
    <source>
        <dbReference type="ARBA" id="ARBA00022723"/>
    </source>
</evidence>
<dbReference type="PROSITE" id="PS51918">
    <property type="entry name" value="RADICAL_SAM"/>
    <property type="match status" value="1"/>
</dbReference>
<feature type="binding site" evidence="17">
    <location>
        <position position="56"/>
    </location>
    <ligand>
        <name>[4Fe-4S] cluster</name>
        <dbReference type="ChEBI" id="CHEBI:49883"/>
        <note>4Fe-4S-S-AdoMet</note>
    </ligand>
</feature>
<dbReference type="RefSeq" id="WP_167080281.1">
    <property type="nucleotide sequence ID" value="NZ_BAAADC010000001.1"/>
</dbReference>
<evidence type="ECO:0000256" key="3">
    <source>
        <dbReference type="ARBA" id="ARBA00005493"/>
    </source>
</evidence>
<dbReference type="PIRSF" id="PIRSF000167">
    <property type="entry name" value="HemN"/>
    <property type="match status" value="1"/>
</dbReference>
<name>A0A846MVB8_9PROT</name>
<comment type="subcellular location">
    <subcellularLocation>
        <location evidence="1 15">Cytoplasm</location>
    </subcellularLocation>
</comment>
<dbReference type="EC" id="1.3.98.3" evidence="15"/>
<dbReference type="PANTHER" id="PTHR13932">
    <property type="entry name" value="COPROPORPHYRINIGEN III OXIDASE"/>
    <property type="match status" value="1"/>
</dbReference>
<feature type="binding site" evidence="16">
    <location>
        <position position="166"/>
    </location>
    <ligand>
        <name>S-adenosyl-L-methionine</name>
        <dbReference type="ChEBI" id="CHEBI:59789"/>
        <label>2</label>
    </ligand>
</feature>
<dbReference type="PANTHER" id="PTHR13932:SF6">
    <property type="entry name" value="OXYGEN-INDEPENDENT COPROPORPHYRINOGEN III OXIDASE"/>
    <property type="match status" value="1"/>
</dbReference>
<evidence type="ECO:0000256" key="13">
    <source>
        <dbReference type="ARBA" id="ARBA00024295"/>
    </source>
</evidence>
<evidence type="ECO:0000313" key="20">
    <source>
        <dbReference type="Proteomes" id="UP000570514"/>
    </source>
</evidence>
<feature type="binding site" evidence="16">
    <location>
        <position position="106"/>
    </location>
    <ligand>
        <name>S-adenosyl-L-methionine</name>
        <dbReference type="ChEBI" id="CHEBI:59789"/>
        <label>1</label>
    </ligand>
</feature>
<keyword evidence="5 15" id="KW-0004">4Fe-4S</keyword>
<keyword evidence="12 15" id="KW-0627">Porphyrin biosynthesis</keyword>
<comment type="function">
    <text evidence="13">Involved in the heme biosynthesis. Catalyzes the anaerobic oxidative decarboxylation of propionate groups of rings A and B of coproporphyrinogen III to yield the vinyl groups in protoporphyrinogen IX.</text>
</comment>
<keyword evidence="9 15" id="KW-0560">Oxidoreductase</keyword>
<dbReference type="Pfam" id="PF04055">
    <property type="entry name" value="Radical_SAM"/>
    <property type="match status" value="1"/>
</dbReference>
<feature type="binding site" evidence="16">
    <location>
        <position position="178"/>
    </location>
    <ligand>
        <name>S-adenosyl-L-methionine</name>
        <dbReference type="ChEBI" id="CHEBI:59789"/>
        <label>2</label>
    </ligand>
</feature>
<feature type="binding site" evidence="16">
    <location>
        <position position="323"/>
    </location>
    <ligand>
        <name>S-adenosyl-L-methionine</name>
        <dbReference type="ChEBI" id="CHEBI:59789"/>
        <label>1</label>
    </ligand>
</feature>
<dbReference type="SUPFAM" id="SSF102114">
    <property type="entry name" value="Radical SAM enzymes"/>
    <property type="match status" value="1"/>
</dbReference>
<comment type="catalytic activity">
    <reaction evidence="14 15">
        <text>coproporphyrinogen III + 2 S-adenosyl-L-methionine = protoporphyrinogen IX + 2 5'-deoxyadenosine + 2 L-methionine + 2 CO2</text>
        <dbReference type="Rhea" id="RHEA:15425"/>
        <dbReference type="ChEBI" id="CHEBI:16526"/>
        <dbReference type="ChEBI" id="CHEBI:17319"/>
        <dbReference type="ChEBI" id="CHEBI:57307"/>
        <dbReference type="ChEBI" id="CHEBI:57309"/>
        <dbReference type="ChEBI" id="CHEBI:57844"/>
        <dbReference type="ChEBI" id="CHEBI:59789"/>
        <dbReference type="EC" id="1.3.98.3"/>
    </reaction>
</comment>
<dbReference type="GO" id="GO:0006782">
    <property type="term" value="P:protoporphyrinogen IX biosynthetic process"/>
    <property type="evidence" value="ECO:0007669"/>
    <property type="project" value="UniProtKB-UniPathway"/>
</dbReference>
<sequence>MMNTRVDLFSARVPRYTSYPTAPHFHPGVTSATMREWLANLPEGLPLSLYLHIPFCDTLCWFCGCHTTVVNRYSPVQSYLQNLLAEIATMGPLVKGHKVTHLHWGGGSPTMLAPDDVRKVKKALDEAFDFAPDAEFAVEIDPRGMKQEMITALAECGLNRASIGVQDFDPKVQKAINRIQPYDETKAVVDALRAAGVASLNIDLIYGLPHQTNANVARTIELALTLKPQRFAVFGYAHVPHFKKHMQLIPEDALPQAEERFEQFELAHSLLSSAGYVAVGLDHFAVPEDSMAIAMKDGSLQRNFQGYTSDDAPALIGLGASSISALPQGYVQNKPEVPEWRKDVEAGELPVARGIALSEDDKLRRGIIEKLMCFLEVDLSAFGKSTGDFPAEMEALAPLIQEGFVVVDGAVLKVPQTARAAVRLVASVFDSYLAKSKAVHAVAV</sequence>
<feature type="domain" description="Radical SAM core" evidence="18">
    <location>
        <begin position="41"/>
        <end position="271"/>
    </location>
</feature>
<dbReference type="NCBIfam" id="TIGR00538">
    <property type="entry name" value="hemN"/>
    <property type="match status" value="1"/>
</dbReference>
<dbReference type="InterPro" id="IPR058240">
    <property type="entry name" value="rSAM_sf"/>
</dbReference>
<feature type="binding site" evidence="16">
    <location>
        <position position="139"/>
    </location>
    <ligand>
        <name>S-adenosyl-L-methionine</name>
        <dbReference type="ChEBI" id="CHEBI:59789"/>
        <label>1</label>
    </ligand>
</feature>
<evidence type="ECO:0000256" key="2">
    <source>
        <dbReference type="ARBA" id="ARBA00004785"/>
    </source>
</evidence>
<feature type="binding site" evidence="17">
    <location>
        <position position="60"/>
    </location>
    <ligand>
        <name>[4Fe-4S] cluster</name>
        <dbReference type="ChEBI" id="CHEBI:49883"/>
        <note>4Fe-4S-S-AdoMet</note>
    </ligand>
</feature>
<keyword evidence="7 15" id="KW-0949">S-adenosyl-L-methionine</keyword>
<gene>
    <name evidence="19" type="ORF">FHS83_000360</name>
</gene>
<dbReference type="GO" id="GO:0051989">
    <property type="term" value="F:coproporphyrinogen dehydrogenase activity"/>
    <property type="evidence" value="ECO:0007669"/>
    <property type="project" value="UniProtKB-EC"/>
</dbReference>
<protein>
    <recommendedName>
        <fullName evidence="15">Coproporphyrinogen-III oxidase</fullName>
        <ecNumber evidence="15">1.3.98.3</ecNumber>
    </recommendedName>
</protein>
<dbReference type="SFLD" id="SFLDS00029">
    <property type="entry name" value="Radical_SAM"/>
    <property type="match status" value="1"/>
</dbReference>
<feature type="binding site" evidence="16">
    <location>
        <position position="50"/>
    </location>
    <ligand>
        <name>S-adenosyl-L-methionine</name>
        <dbReference type="ChEBI" id="CHEBI:59789"/>
        <label>1</label>
    </ligand>
</feature>
<dbReference type="SFLD" id="SFLDG01065">
    <property type="entry name" value="anaerobic_coproporphyrinogen-I"/>
    <property type="match status" value="1"/>
</dbReference>
<dbReference type="Gene3D" id="3.80.30.20">
    <property type="entry name" value="tm_1862 like domain"/>
    <property type="match status" value="1"/>
</dbReference>
<dbReference type="GO" id="GO:0051539">
    <property type="term" value="F:4 iron, 4 sulfur cluster binding"/>
    <property type="evidence" value="ECO:0007669"/>
    <property type="project" value="UniProtKB-KW"/>
</dbReference>
<keyword evidence="8 15" id="KW-0479">Metal-binding</keyword>
<comment type="subunit">
    <text evidence="4">Monomer.</text>
</comment>
<comment type="pathway">
    <text evidence="2 15">Porphyrin-containing compound metabolism; protoporphyrin-IX biosynthesis; protoporphyrinogen-IX from coproporphyrinogen-III (AdoMet route): step 1/1.</text>
</comment>
<keyword evidence="11 15" id="KW-0411">Iron-sulfur</keyword>
<dbReference type="GO" id="GO:0005737">
    <property type="term" value="C:cytoplasm"/>
    <property type="evidence" value="ECO:0007669"/>
    <property type="project" value="UniProtKB-SubCell"/>
</dbReference>
<feature type="binding site" evidence="17">
    <location>
        <position position="63"/>
    </location>
    <ligand>
        <name>[4Fe-4S] cluster</name>
        <dbReference type="ChEBI" id="CHEBI:49883"/>
        <note>4Fe-4S-S-AdoMet</note>
    </ligand>
</feature>
<dbReference type="AlphaFoldDB" id="A0A846MVB8"/>
<evidence type="ECO:0000256" key="12">
    <source>
        <dbReference type="ARBA" id="ARBA00023244"/>
    </source>
</evidence>
<evidence type="ECO:0000256" key="1">
    <source>
        <dbReference type="ARBA" id="ARBA00004496"/>
    </source>
</evidence>
<evidence type="ECO:0000256" key="5">
    <source>
        <dbReference type="ARBA" id="ARBA00022485"/>
    </source>
</evidence>
<comment type="caution">
    <text evidence="19">The sequence shown here is derived from an EMBL/GenBank/DDBJ whole genome shotgun (WGS) entry which is preliminary data.</text>
</comment>
<evidence type="ECO:0000256" key="11">
    <source>
        <dbReference type="ARBA" id="ARBA00023014"/>
    </source>
</evidence>
<dbReference type="GO" id="GO:0004109">
    <property type="term" value="F:coproporphyrinogen oxidase activity"/>
    <property type="evidence" value="ECO:0007669"/>
    <property type="project" value="InterPro"/>
</dbReference>
<reference evidence="19 20" key="1">
    <citation type="submission" date="2020-03" db="EMBL/GenBank/DDBJ databases">
        <title>Genomic Encyclopedia of Type Strains, Phase IV (KMG-IV): sequencing the most valuable type-strain genomes for metagenomic binning, comparative biology and taxonomic classification.</title>
        <authorList>
            <person name="Goeker M."/>
        </authorList>
    </citation>
    <scope>NUCLEOTIDE SEQUENCE [LARGE SCALE GENOMIC DNA]</scope>
    <source>
        <strain evidence="19 20">DSM 19867</strain>
    </source>
</reference>
<feature type="binding site" evidence="16">
    <location>
        <position position="237"/>
    </location>
    <ligand>
        <name>S-adenosyl-L-methionine</name>
        <dbReference type="ChEBI" id="CHEBI:59789"/>
        <label>2</label>
    </ligand>
</feature>
<dbReference type="SFLD" id="SFLDG01082">
    <property type="entry name" value="B12-binding_domain_containing"/>
    <property type="match status" value="1"/>
</dbReference>
<dbReference type="InterPro" id="IPR034505">
    <property type="entry name" value="Coproporphyrinogen-III_oxidase"/>
</dbReference>
<evidence type="ECO:0000256" key="9">
    <source>
        <dbReference type="ARBA" id="ARBA00023002"/>
    </source>
</evidence>
<keyword evidence="6 15" id="KW-0963">Cytoplasm</keyword>